<dbReference type="Gene3D" id="3.40.50.1240">
    <property type="entry name" value="Phosphoglycerate mutase-like"/>
    <property type="match status" value="1"/>
</dbReference>
<evidence type="ECO:0000313" key="2">
    <source>
        <dbReference type="Proteomes" id="UP001529421"/>
    </source>
</evidence>
<proteinExistence type="predicted"/>
<dbReference type="Pfam" id="PF00300">
    <property type="entry name" value="His_Phos_1"/>
    <property type="match status" value="1"/>
</dbReference>
<comment type="caution">
    <text evidence="1">The sequence shown here is derived from an EMBL/GenBank/DDBJ whole genome shotgun (WGS) entry which is preliminary data.</text>
</comment>
<keyword evidence="2" id="KW-1185">Reference proteome</keyword>
<accession>A0ABT7VBD8</accession>
<dbReference type="SMART" id="SM00855">
    <property type="entry name" value="PGAM"/>
    <property type="match status" value="1"/>
</dbReference>
<dbReference type="SUPFAM" id="SSF53254">
    <property type="entry name" value="Phosphoglycerate mutase-like"/>
    <property type="match status" value="1"/>
</dbReference>
<gene>
    <name evidence="1" type="ORF">QUW28_09405</name>
</gene>
<dbReference type="EMBL" id="JAUDDZ010000017">
    <property type="protein sequence ID" value="MDM8275704.1"/>
    <property type="molecule type" value="Genomic_DNA"/>
</dbReference>
<name>A0ABT7VBD8_9ACTN</name>
<dbReference type="InterPro" id="IPR013078">
    <property type="entry name" value="His_Pase_superF_clade-1"/>
</dbReference>
<dbReference type="Proteomes" id="UP001529421">
    <property type="component" value="Unassembled WGS sequence"/>
</dbReference>
<dbReference type="RefSeq" id="WP_289545927.1">
    <property type="nucleotide sequence ID" value="NZ_JAUDDZ010000017.1"/>
</dbReference>
<protein>
    <submittedName>
        <fullName evidence="1">Histidine phosphatase family protein</fullName>
    </submittedName>
</protein>
<sequence>MSKTLILVRHGKPEPTGLGKADFERELTPEGAAALARPDGFPRTFSLLSDAERAGAEIWASPAVRAQQTARAAARAIGVDEVRSCEALWQQDHAGFIAQVTKSTARCIVAVGHIPFMNEATAFLADVAVSFKPGGAAALEIPDDMRPSALEKGSCRLLWFVQGPKA</sequence>
<reference evidence="2" key="1">
    <citation type="submission" date="2023-06" db="EMBL/GenBank/DDBJ databases">
        <title>Identification and characterization of horizontal gene transfer across gut microbiota members of farm animals based on homology search.</title>
        <authorList>
            <person name="Zeman M."/>
            <person name="Kubasova T."/>
            <person name="Jahodarova E."/>
            <person name="Nykrynova M."/>
            <person name="Rychlik I."/>
        </authorList>
    </citation>
    <scope>NUCLEOTIDE SEQUENCE [LARGE SCALE GENOMIC DNA]</scope>
    <source>
        <strain evidence="2">154_Feed</strain>
    </source>
</reference>
<organism evidence="1 2">
    <name type="scientific">Enorma phocaeensis</name>
    <dbReference type="NCBI Taxonomy" id="1871019"/>
    <lineage>
        <taxon>Bacteria</taxon>
        <taxon>Bacillati</taxon>
        <taxon>Actinomycetota</taxon>
        <taxon>Coriobacteriia</taxon>
        <taxon>Coriobacteriales</taxon>
        <taxon>Coriobacteriaceae</taxon>
        <taxon>Enorma</taxon>
    </lineage>
</organism>
<dbReference type="InterPro" id="IPR029033">
    <property type="entry name" value="His_PPase_superfam"/>
</dbReference>
<evidence type="ECO:0000313" key="1">
    <source>
        <dbReference type="EMBL" id="MDM8275704.1"/>
    </source>
</evidence>